<evidence type="ECO:0000256" key="7">
    <source>
        <dbReference type="ARBA" id="ARBA00022827"/>
    </source>
</evidence>
<dbReference type="PANTHER" id="PTHR10211:SF0">
    <property type="entry name" value="DEOXYRIBODIPYRIMIDINE PHOTO-LYASE"/>
    <property type="match status" value="1"/>
</dbReference>
<dbReference type="NCBIfam" id="TIGR00591">
    <property type="entry name" value="phr2"/>
    <property type="match status" value="1"/>
</dbReference>
<evidence type="ECO:0000256" key="11">
    <source>
        <dbReference type="ARBA" id="ARBA00031671"/>
    </source>
</evidence>
<organism evidence="17">
    <name type="scientific">Culicoides sonorensis</name>
    <name type="common">Biting midge</name>
    <dbReference type="NCBI Taxonomy" id="179676"/>
    <lineage>
        <taxon>Eukaryota</taxon>
        <taxon>Metazoa</taxon>
        <taxon>Ecdysozoa</taxon>
        <taxon>Arthropoda</taxon>
        <taxon>Hexapoda</taxon>
        <taxon>Insecta</taxon>
        <taxon>Pterygota</taxon>
        <taxon>Neoptera</taxon>
        <taxon>Endopterygota</taxon>
        <taxon>Diptera</taxon>
        <taxon>Nematocera</taxon>
        <taxon>Chironomoidea</taxon>
        <taxon>Ceratopogonidae</taxon>
        <taxon>Ceratopogoninae</taxon>
        <taxon>Culicoides</taxon>
        <taxon>Monoculicoides</taxon>
    </lineage>
</organism>
<evidence type="ECO:0000256" key="14">
    <source>
        <dbReference type="ARBA" id="ARBA00083107"/>
    </source>
</evidence>
<dbReference type="InterPro" id="IPR036155">
    <property type="entry name" value="Crypto/Photolyase_N_sf"/>
</dbReference>
<dbReference type="OMA" id="IHNYLRM"/>
<dbReference type="InterPro" id="IPR032673">
    <property type="entry name" value="DNA_photolyase_2_CS"/>
</dbReference>
<dbReference type="PROSITE" id="PS51645">
    <property type="entry name" value="PHR_CRY_ALPHA_BETA"/>
    <property type="match status" value="1"/>
</dbReference>
<protein>
    <recommendedName>
        <fullName evidence="4">Deoxyribodipyrimidine photo-lyase</fullName>
        <ecNumber evidence="3">4.1.99.3</ecNumber>
    </recommendedName>
    <alternativeName>
        <fullName evidence="11">DNA photolyase</fullName>
    </alternativeName>
    <alternativeName>
        <fullName evidence="14">Photoreactivating enzyme</fullName>
    </alternativeName>
</protein>
<dbReference type="FunFam" id="1.25.40.80:FF:000004">
    <property type="entry name" value="Deoxyribodipyrimidine photolyase"/>
    <property type="match status" value="1"/>
</dbReference>
<dbReference type="PROSITE" id="PS01084">
    <property type="entry name" value="DNA_PHOTOLYASES_2_2"/>
    <property type="match status" value="1"/>
</dbReference>
<evidence type="ECO:0000313" key="17">
    <source>
        <dbReference type="EMBL" id="SSX22346.1"/>
    </source>
</evidence>
<proteinExistence type="inferred from homology"/>
<dbReference type="VEuPathDB" id="VectorBase:CSON006582"/>
<keyword evidence="8" id="KW-0238">DNA-binding</keyword>
<keyword evidence="5" id="KW-0285">Flavoprotein</keyword>
<comment type="similarity">
    <text evidence="2">Belongs to the DNA photolyase class-2 family.</text>
</comment>
<keyword evidence="9" id="KW-0234">DNA repair</keyword>
<sequence length="549" mass="63547">MSFILLKFNRFTSILHENILKNPVIFKVNLHIRKMSDDSASESAAPPVKKAKLGVESKPSGSKTEVSNLVKSLEEERAKVCDSILDFDFKKKRIRILSDAKEVPEKTNGVLYWMSRDQRVQDNWAFLFAQKLALKNKVPLHVCFCLVPTFLDATMRHFKFMLRGLEEVEEECSKLNIGFHLLVGEHGKVIPKFIKDNDFGGLVTDFTPLRVPSQWVDSVQKALPIKVPFCQVDAHNIVPVWVTSEKQEYAARTIRNKVNSQLSTYLTKFPPVIKHPHKMTVKVPKVDWKQALSTVKADPSVEEVTWCQPGYKAGIAMLESFCEKRLRGFNQSRNDPTKNFLSNLSPWFHFGQIAVQRAILQVNKYKSKFKEGVDAFNEEAIVRRELSDNFCYYNKNYDNLKGLASWAAQTLNDHRKDKRPYLYTQQELDESKTHDDLWNAAQNQLRREGKMHGFLRMYWAKKILEWTESPEEALRIAIHLNDRYSLDGRDPNGYVGCMWSIGGIHDQGWAERAVFGKIRYMNYQGCKRKFDINAFIVRYGGKAYPYKKK</sequence>
<dbReference type="FunFam" id="3.40.50.620:FF:000110">
    <property type="entry name" value="Deoxyribodipyrimidine photolyase"/>
    <property type="match status" value="1"/>
</dbReference>
<gene>
    <name evidence="17" type="primary">CSON006582</name>
</gene>
<keyword evidence="10" id="KW-0456">Lyase</keyword>
<evidence type="ECO:0000256" key="6">
    <source>
        <dbReference type="ARBA" id="ARBA00022763"/>
    </source>
</evidence>
<dbReference type="EMBL" id="UFQT01000246">
    <property type="protein sequence ID" value="SSX22346.1"/>
    <property type="molecule type" value="Genomic_DNA"/>
</dbReference>
<comment type="function">
    <text evidence="13">Involved in repair of UV radiation-induced DNA damage. Catalyzes the light-dependent monomerization (300-600 nm) of cyclobutyl pyrimidine dimers (in cis-syn configuration), which are formed between adjacent bases on the same DNA strand upon exposure to ultraviolet radiation.</text>
</comment>
<evidence type="ECO:0000259" key="16">
    <source>
        <dbReference type="PROSITE" id="PS51645"/>
    </source>
</evidence>
<evidence type="ECO:0000256" key="3">
    <source>
        <dbReference type="ARBA" id="ARBA00013149"/>
    </source>
</evidence>
<name>A0A336LWB1_CULSO</name>
<dbReference type="Pfam" id="PF00875">
    <property type="entry name" value="DNA_photolyase"/>
    <property type="match status" value="1"/>
</dbReference>
<dbReference type="PROSITE" id="PS01083">
    <property type="entry name" value="DNA_PHOTOLYASES_2_1"/>
    <property type="match status" value="1"/>
</dbReference>
<dbReference type="InterPro" id="IPR006050">
    <property type="entry name" value="DNA_photolyase_N"/>
</dbReference>
<evidence type="ECO:0000256" key="4">
    <source>
        <dbReference type="ARBA" id="ARBA00014046"/>
    </source>
</evidence>
<dbReference type="GO" id="GO:0003904">
    <property type="term" value="F:deoxyribodipyrimidine photo-lyase activity"/>
    <property type="evidence" value="ECO:0007669"/>
    <property type="project" value="UniProtKB-EC"/>
</dbReference>
<dbReference type="EC" id="4.1.99.3" evidence="3"/>
<evidence type="ECO:0000256" key="1">
    <source>
        <dbReference type="ARBA" id="ARBA00001974"/>
    </source>
</evidence>
<evidence type="ECO:0000256" key="10">
    <source>
        <dbReference type="ARBA" id="ARBA00023239"/>
    </source>
</evidence>
<keyword evidence="6" id="KW-0227">DNA damage</keyword>
<feature type="domain" description="Photolyase/cryptochrome alpha/beta" evidence="16">
    <location>
        <begin position="108"/>
        <end position="240"/>
    </location>
</feature>
<dbReference type="SUPFAM" id="SSF52425">
    <property type="entry name" value="Cryptochrome/photolyase, N-terminal domain"/>
    <property type="match status" value="1"/>
</dbReference>
<dbReference type="PANTHER" id="PTHR10211">
    <property type="entry name" value="DEOXYRIBODIPYRIMIDINE PHOTOLYASE"/>
    <property type="match status" value="1"/>
</dbReference>
<dbReference type="FunFam" id="1.10.579.10:FF:000002">
    <property type="entry name" value="Deoxyribodipyrimidine photolyase"/>
    <property type="match status" value="1"/>
</dbReference>
<reference evidence="17" key="1">
    <citation type="submission" date="2018-07" db="EMBL/GenBank/DDBJ databases">
        <authorList>
            <person name="Quirk P.G."/>
            <person name="Krulwich T.A."/>
        </authorList>
    </citation>
    <scope>NUCLEOTIDE SEQUENCE</scope>
</reference>
<comment type="cofactor">
    <cofactor evidence="1">
        <name>FAD</name>
        <dbReference type="ChEBI" id="CHEBI:57692"/>
    </cofactor>
</comment>
<keyword evidence="7" id="KW-0274">FAD</keyword>
<dbReference type="GO" id="GO:0003677">
    <property type="term" value="F:DNA binding"/>
    <property type="evidence" value="ECO:0007669"/>
    <property type="project" value="UniProtKB-KW"/>
</dbReference>
<dbReference type="Gene3D" id="1.10.579.10">
    <property type="entry name" value="DNA Cyclobutane Dipyrimidine Photolyase, subunit A, domain 3"/>
    <property type="match status" value="1"/>
</dbReference>
<evidence type="ECO:0000256" key="9">
    <source>
        <dbReference type="ARBA" id="ARBA00023204"/>
    </source>
</evidence>
<evidence type="ECO:0000256" key="15">
    <source>
        <dbReference type="SAM" id="MobiDB-lite"/>
    </source>
</evidence>
<dbReference type="Gene3D" id="3.40.50.620">
    <property type="entry name" value="HUPs"/>
    <property type="match status" value="1"/>
</dbReference>
<dbReference type="GO" id="GO:0009650">
    <property type="term" value="P:UV protection"/>
    <property type="evidence" value="ECO:0007669"/>
    <property type="project" value="UniProtKB-ARBA"/>
</dbReference>
<evidence type="ECO:0000256" key="2">
    <source>
        <dbReference type="ARBA" id="ARBA00006409"/>
    </source>
</evidence>
<dbReference type="GO" id="GO:0000719">
    <property type="term" value="P:photoreactive repair"/>
    <property type="evidence" value="ECO:0007669"/>
    <property type="project" value="TreeGrafter"/>
</dbReference>
<dbReference type="InterPro" id="IPR008148">
    <property type="entry name" value="DNA_photolyase_2"/>
</dbReference>
<accession>A0A336LWB1</accession>
<evidence type="ECO:0000256" key="13">
    <source>
        <dbReference type="ARBA" id="ARBA00059220"/>
    </source>
</evidence>
<evidence type="ECO:0000256" key="5">
    <source>
        <dbReference type="ARBA" id="ARBA00022630"/>
    </source>
</evidence>
<dbReference type="InterPro" id="IPR014729">
    <property type="entry name" value="Rossmann-like_a/b/a_fold"/>
</dbReference>
<dbReference type="AlphaFoldDB" id="A0A336LWB1"/>
<dbReference type="Gene3D" id="1.25.40.80">
    <property type="match status" value="1"/>
</dbReference>
<feature type="region of interest" description="Disordered" evidence="15">
    <location>
        <begin position="40"/>
        <end position="63"/>
    </location>
</feature>
<dbReference type="InterPro" id="IPR052219">
    <property type="entry name" value="Photolyase_Class-2"/>
</dbReference>
<dbReference type="InterPro" id="IPR036134">
    <property type="entry name" value="Crypto/Photolyase_FAD-like_sf"/>
</dbReference>
<comment type="catalytic activity">
    <reaction evidence="12">
        <text>cyclobutadipyrimidine (in DNA) = 2 pyrimidine residues (in DNA).</text>
        <dbReference type="EC" id="4.1.99.3"/>
    </reaction>
</comment>
<dbReference type="SUPFAM" id="SSF48173">
    <property type="entry name" value="Cryptochrome/photolyase FAD-binding domain"/>
    <property type="match status" value="1"/>
</dbReference>
<evidence type="ECO:0000256" key="12">
    <source>
        <dbReference type="ARBA" id="ARBA00033999"/>
    </source>
</evidence>
<evidence type="ECO:0000256" key="8">
    <source>
        <dbReference type="ARBA" id="ARBA00023125"/>
    </source>
</evidence>